<feature type="compositionally biased region" description="Polar residues" evidence="1">
    <location>
        <begin position="71"/>
        <end position="82"/>
    </location>
</feature>
<organism evidence="2 3">
    <name type="scientific">Panagrolaimus davidi</name>
    <dbReference type="NCBI Taxonomy" id="227884"/>
    <lineage>
        <taxon>Eukaryota</taxon>
        <taxon>Metazoa</taxon>
        <taxon>Ecdysozoa</taxon>
        <taxon>Nematoda</taxon>
        <taxon>Chromadorea</taxon>
        <taxon>Rhabditida</taxon>
        <taxon>Tylenchina</taxon>
        <taxon>Panagrolaimomorpha</taxon>
        <taxon>Panagrolaimoidea</taxon>
        <taxon>Panagrolaimidae</taxon>
        <taxon>Panagrolaimus</taxon>
    </lineage>
</organism>
<dbReference type="GO" id="GO:0006511">
    <property type="term" value="P:ubiquitin-dependent protein catabolic process"/>
    <property type="evidence" value="ECO:0007669"/>
    <property type="project" value="InterPro"/>
</dbReference>
<dbReference type="AlphaFoldDB" id="A0A914PIA6"/>
<dbReference type="InterPro" id="IPR016563">
    <property type="entry name" value="Npl4"/>
</dbReference>
<dbReference type="GO" id="GO:0031625">
    <property type="term" value="F:ubiquitin protein ligase binding"/>
    <property type="evidence" value="ECO:0007669"/>
    <property type="project" value="TreeGrafter"/>
</dbReference>
<evidence type="ECO:0000313" key="2">
    <source>
        <dbReference type="Proteomes" id="UP000887578"/>
    </source>
</evidence>
<reference evidence="3" key="1">
    <citation type="submission" date="2022-11" db="UniProtKB">
        <authorList>
            <consortium name="WormBaseParasite"/>
        </authorList>
    </citation>
    <scope>IDENTIFICATION</scope>
</reference>
<name>A0A914PIA6_9BILA</name>
<dbReference type="PANTHER" id="PTHR12710">
    <property type="entry name" value="NUCLEAR PROTEIN LOCALIZATION 4"/>
    <property type="match status" value="1"/>
</dbReference>
<protein>
    <submittedName>
        <fullName evidence="3">Uncharacterized protein</fullName>
    </submittedName>
</protein>
<dbReference type="GO" id="GO:0043130">
    <property type="term" value="F:ubiquitin binding"/>
    <property type="evidence" value="ECO:0007669"/>
    <property type="project" value="TreeGrafter"/>
</dbReference>
<feature type="region of interest" description="Disordered" evidence="1">
    <location>
        <begin position="71"/>
        <end position="91"/>
    </location>
</feature>
<keyword evidence="2" id="KW-1185">Reference proteome</keyword>
<dbReference type="WBParaSite" id="PDA_v2.g18097.t1">
    <property type="protein sequence ID" value="PDA_v2.g18097.t1"/>
    <property type="gene ID" value="PDA_v2.g18097"/>
</dbReference>
<sequence length="91" mass="10439">MISFSVCKQKCFNLNIQLAYVDNFIIENEHIVNRFLDFWIGSSYQLVGYLIGEVQLGIKENIVVIYEPSQKSAENSVSFQADSNEEIVDEL</sequence>
<dbReference type="PANTHER" id="PTHR12710:SF0">
    <property type="entry name" value="NUCLEAR PROTEIN LOCALIZATION PROTEIN 4 HOMOLOG"/>
    <property type="match status" value="1"/>
</dbReference>
<dbReference type="Proteomes" id="UP000887578">
    <property type="component" value="Unplaced"/>
</dbReference>
<proteinExistence type="predicted"/>
<accession>A0A914PIA6</accession>
<dbReference type="GO" id="GO:0005634">
    <property type="term" value="C:nucleus"/>
    <property type="evidence" value="ECO:0007669"/>
    <property type="project" value="TreeGrafter"/>
</dbReference>
<evidence type="ECO:0000256" key="1">
    <source>
        <dbReference type="SAM" id="MobiDB-lite"/>
    </source>
</evidence>
<evidence type="ECO:0000313" key="3">
    <source>
        <dbReference type="WBParaSite" id="PDA_v2.g18097.t1"/>
    </source>
</evidence>